<accession>A0A914NKP1</accession>
<dbReference type="Proteomes" id="UP000887563">
    <property type="component" value="Unplaced"/>
</dbReference>
<dbReference type="WBParaSite" id="Minc3s05538g38389">
    <property type="protein sequence ID" value="Minc3s05538g38389"/>
    <property type="gene ID" value="Minc3s05538g38389"/>
</dbReference>
<evidence type="ECO:0000313" key="2">
    <source>
        <dbReference type="WBParaSite" id="Minc3s05538g38389"/>
    </source>
</evidence>
<sequence length="127" mass="14331">NTCMYAIGHRTFNSEQPTTLDGHIQRGNRNEPRSKIRFHTSNGGKTAFWAKEPVDVRRYIAYPTRILQPCENAARQPCENAARQPCENAARQPCENAARQPCENAARQPCENAARQPCEIAVPMMSF</sequence>
<organism evidence="1 2">
    <name type="scientific">Meloidogyne incognita</name>
    <name type="common">Southern root-knot nematode worm</name>
    <name type="synonym">Oxyuris incognita</name>
    <dbReference type="NCBI Taxonomy" id="6306"/>
    <lineage>
        <taxon>Eukaryota</taxon>
        <taxon>Metazoa</taxon>
        <taxon>Ecdysozoa</taxon>
        <taxon>Nematoda</taxon>
        <taxon>Chromadorea</taxon>
        <taxon>Rhabditida</taxon>
        <taxon>Tylenchina</taxon>
        <taxon>Tylenchomorpha</taxon>
        <taxon>Tylenchoidea</taxon>
        <taxon>Meloidogynidae</taxon>
        <taxon>Meloidogyninae</taxon>
        <taxon>Meloidogyne</taxon>
        <taxon>Meloidogyne incognita group</taxon>
    </lineage>
</organism>
<name>A0A914NKP1_MELIC</name>
<evidence type="ECO:0000313" key="1">
    <source>
        <dbReference type="Proteomes" id="UP000887563"/>
    </source>
</evidence>
<keyword evidence="1" id="KW-1185">Reference proteome</keyword>
<dbReference type="AlphaFoldDB" id="A0A914NKP1"/>
<proteinExistence type="predicted"/>
<protein>
    <submittedName>
        <fullName evidence="2">Uncharacterized protein</fullName>
    </submittedName>
</protein>
<reference evidence="2" key="1">
    <citation type="submission" date="2022-11" db="UniProtKB">
        <authorList>
            <consortium name="WormBaseParasite"/>
        </authorList>
    </citation>
    <scope>IDENTIFICATION</scope>
</reference>